<dbReference type="AlphaFoldDB" id="A0A0F6VZE4"/>
<feature type="transmembrane region" description="Helical" evidence="1">
    <location>
        <begin position="150"/>
        <end position="168"/>
    </location>
</feature>
<keyword evidence="1" id="KW-1133">Transmembrane helix</keyword>
<dbReference type="KEGG" id="samy:DB32_000507"/>
<evidence type="ECO:0000256" key="1">
    <source>
        <dbReference type="SAM" id="Phobius"/>
    </source>
</evidence>
<dbReference type="EMBL" id="CP011125">
    <property type="protein sequence ID" value="AKF03358.1"/>
    <property type="molecule type" value="Genomic_DNA"/>
</dbReference>
<feature type="transmembrane region" description="Helical" evidence="1">
    <location>
        <begin position="40"/>
        <end position="58"/>
    </location>
</feature>
<evidence type="ECO:0000313" key="3">
    <source>
        <dbReference type="Proteomes" id="UP000034883"/>
    </source>
</evidence>
<dbReference type="STRING" id="927083.DB32_000507"/>
<name>A0A0F6VZE4_9BACT</name>
<evidence type="ECO:0000313" key="2">
    <source>
        <dbReference type="EMBL" id="AKF03358.1"/>
    </source>
</evidence>
<dbReference type="Proteomes" id="UP000034883">
    <property type="component" value="Chromosome"/>
</dbReference>
<protein>
    <submittedName>
        <fullName evidence="2">Uncharacterized protein</fullName>
    </submittedName>
</protein>
<dbReference type="RefSeq" id="WP_053230798.1">
    <property type="nucleotide sequence ID" value="NZ_CP011125.1"/>
</dbReference>
<sequence>MASWIDPTRGRALAVLALVLSASCLGETAASHVTRVPTLAWAVASSVAIVLVAGAVTARRREIAKVVIASPFFTFELLTYRQAVRGIGLAVMVLVTDVVLGRDAMRWLLGPLVIACALASETRRDQSASLEHWLHRLAGKWLAPREGEAVLVRLAMSAALAACVGRVLGASVAARVWVAACGLFAVVLGLWCVERACTIARMRVVGGDDPRAPRLLPGEPVALVVARETSPYRDRAVIGAVPERARLVATTMAITSGVAAVLGAIAMLA</sequence>
<gene>
    <name evidence="2" type="ORF">DB32_000507</name>
</gene>
<feature type="transmembrane region" description="Helical" evidence="1">
    <location>
        <begin position="174"/>
        <end position="193"/>
    </location>
</feature>
<keyword evidence="1" id="KW-0472">Membrane</keyword>
<accession>A0A0F6VZE4</accession>
<keyword evidence="3" id="KW-1185">Reference proteome</keyword>
<reference evidence="2 3" key="1">
    <citation type="submission" date="2015-03" db="EMBL/GenBank/DDBJ databases">
        <title>Genome assembly of Sandaracinus amylolyticus DSM 53668.</title>
        <authorList>
            <person name="Sharma G."/>
            <person name="Subramanian S."/>
        </authorList>
    </citation>
    <scope>NUCLEOTIDE SEQUENCE [LARGE SCALE GENOMIC DNA]</scope>
    <source>
        <strain evidence="2 3">DSM 53668</strain>
    </source>
</reference>
<feature type="transmembrane region" description="Helical" evidence="1">
    <location>
        <begin position="247"/>
        <end position="268"/>
    </location>
</feature>
<organism evidence="2 3">
    <name type="scientific">Sandaracinus amylolyticus</name>
    <dbReference type="NCBI Taxonomy" id="927083"/>
    <lineage>
        <taxon>Bacteria</taxon>
        <taxon>Pseudomonadati</taxon>
        <taxon>Myxococcota</taxon>
        <taxon>Polyangia</taxon>
        <taxon>Polyangiales</taxon>
        <taxon>Sandaracinaceae</taxon>
        <taxon>Sandaracinus</taxon>
    </lineage>
</organism>
<keyword evidence="1" id="KW-0812">Transmembrane</keyword>
<proteinExistence type="predicted"/>